<dbReference type="EMBL" id="CP044548">
    <property type="protein sequence ID" value="QFQ29726.2"/>
    <property type="molecule type" value="Genomic_DNA"/>
</dbReference>
<dbReference type="InterPro" id="IPR027417">
    <property type="entry name" value="P-loop_NTPase"/>
</dbReference>
<evidence type="ECO:0000313" key="2">
    <source>
        <dbReference type="EMBL" id="QFQ29726.2"/>
    </source>
</evidence>
<evidence type="ECO:0000256" key="1">
    <source>
        <dbReference type="SAM" id="MobiDB-lite"/>
    </source>
</evidence>
<protein>
    <submittedName>
        <fullName evidence="2">AAA family ATPase</fullName>
    </submittedName>
</protein>
<gene>
    <name evidence="2" type="ORF">EEW87_004330</name>
</gene>
<evidence type="ECO:0000313" key="3">
    <source>
        <dbReference type="Proteomes" id="UP000271708"/>
    </source>
</evidence>
<feature type="region of interest" description="Disordered" evidence="1">
    <location>
        <begin position="348"/>
        <end position="367"/>
    </location>
</feature>
<dbReference type="Pfam" id="PF13481">
    <property type="entry name" value="AAA_25"/>
    <property type="match status" value="1"/>
</dbReference>
<dbReference type="SUPFAM" id="SSF52540">
    <property type="entry name" value="P-loop containing nucleoside triphosphate hydrolases"/>
    <property type="match status" value="1"/>
</dbReference>
<accession>A0A5P8FJP4</accession>
<dbReference type="AlphaFoldDB" id="A0A5P8FJP4"/>
<dbReference type="KEGG" id="jme:EEW87_004330"/>
<dbReference type="Gene3D" id="3.40.50.300">
    <property type="entry name" value="P-loop containing nucleotide triphosphate hydrolases"/>
    <property type="match status" value="1"/>
</dbReference>
<organism evidence="2 3">
    <name type="scientific">Janibacter melonis</name>
    <dbReference type="NCBI Taxonomy" id="262209"/>
    <lineage>
        <taxon>Bacteria</taxon>
        <taxon>Bacillati</taxon>
        <taxon>Actinomycetota</taxon>
        <taxon>Actinomycetes</taxon>
        <taxon>Micrococcales</taxon>
        <taxon>Intrasporangiaceae</taxon>
        <taxon>Janibacter</taxon>
    </lineage>
</organism>
<dbReference type="Proteomes" id="UP000271708">
    <property type="component" value="Chromosome"/>
</dbReference>
<name>A0A5P8FJP4_9MICO</name>
<reference evidence="2 3" key="1">
    <citation type="submission" date="2019-09" db="EMBL/GenBank/DDBJ databases">
        <title>Complete Genome Sequence of Janibacter melonis M714 with both human health impact and industrial applications.</title>
        <authorList>
            <person name="Jin M."/>
            <person name="Zhao Q.R."/>
        </authorList>
    </citation>
    <scope>NUCLEOTIDE SEQUENCE [LARGE SCALE GENOMIC DNA]</scope>
    <source>
        <strain evidence="2 3">M714</strain>
    </source>
</reference>
<proteinExistence type="predicted"/>
<sequence length="367" mass="39726">MPCLVEGLLHRSGLGQLASKPGVGKSPLAADLCIAVSNPTMDGDPAYWAGLRVLRHGAVVYVALEASETVHGYLAEQEAARFGTVDGSARRDVWLIEEPELLLAEPDGSMSALERIGHDVDSAGLNPVLYVFDTQVDMLGGVDDYKGTAVTPLIDKLRRWCVARDAFGLLLHHTTHSQDRGSGSINILGKVDTAMVVTKDRDEVLSLEVTKRKGLGKPQGVATAKFDTGPAVGTAQLRWVLTGADAADLKVAEDAERDVQKDTRTAEWLEHLMPKEGELWTDSTGKDRDLVWSNADAVRSMQALAERPTAEGGPVEVHVDRRYISPILDRLASEGRIVDLVQQWKSGMGHKWQSRGSSEPPEADVVA</sequence>